<keyword evidence="12" id="KW-0413">Isomerase</keyword>
<keyword evidence="4 12" id="KW-0548">Nucleotidyltransferase</keyword>
<evidence type="ECO:0000256" key="6">
    <source>
        <dbReference type="ARBA" id="ARBA00023134"/>
    </source>
</evidence>
<dbReference type="SUPFAM" id="SSF53448">
    <property type="entry name" value="Nucleotide-diphospho-sugar transferases"/>
    <property type="match status" value="1"/>
</dbReference>
<evidence type="ECO:0000256" key="7">
    <source>
        <dbReference type="ARBA" id="ARBA00047343"/>
    </source>
</evidence>
<dbReference type="PANTHER" id="PTHR46390">
    <property type="entry name" value="MANNOSE-1-PHOSPHATE GUANYLYLTRANSFERASE"/>
    <property type="match status" value="1"/>
</dbReference>
<dbReference type="FunFam" id="3.90.550.10:FF:000046">
    <property type="entry name" value="Mannose-1-phosphate guanylyltransferase (GDP)"/>
    <property type="match status" value="1"/>
</dbReference>
<keyword evidence="5" id="KW-0547">Nucleotide-binding</keyword>
<comment type="catalytic activity">
    <reaction evidence="7">
        <text>alpha-D-mannose 1-phosphate + GTP + H(+) = GDP-alpha-D-mannose + diphosphate</text>
        <dbReference type="Rhea" id="RHEA:15229"/>
        <dbReference type="ChEBI" id="CHEBI:15378"/>
        <dbReference type="ChEBI" id="CHEBI:33019"/>
        <dbReference type="ChEBI" id="CHEBI:37565"/>
        <dbReference type="ChEBI" id="CHEBI:57527"/>
        <dbReference type="ChEBI" id="CHEBI:58409"/>
        <dbReference type="EC" id="2.7.7.13"/>
    </reaction>
</comment>
<accession>A0A917C9Y7</accession>
<dbReference type="Gene3D" id="3.90.550.10">
    <property type="entry name" value="Spore Coat Polysaccharide Biosynthesis Protein SpsA, Chain A"/>
    <property type="match status" value="1"/>
</dbReference>
<dbReference type="Pfam" id="PF00483">
    <property type="entry name" value="NTP_transferase"/>
    <property type="match status" value="1"/>
</dbReference>
<comment type="similarity">
    <text evidence="1 8">Belongs to the mannose-6-phosphate isomerase type 2 family.</text>
</comment>
<reference evidence="12" key="2">
    <citation type="submission" date="2020-09" db="EMBL/GenBank/DDBJ databases">
        <authorList>
            <person name="Sun Q."/>
            <person name="Sedlacek I."/>
        </authorList>
    </citation>
    <scope>NUCLEOTIDE SEQUENCE</scope>
    <source>
        <strain evidence="12">CCM 7897</strain>
    </source>
</reference>
<evidence type="ECO:0000256" key="5">
    <source>
        <dbReference type="ARBA" id="ARBA00022741"/>
    </source>
</evidence>
<dbReference type="InterPro" id="IPR029044">
    <property type="entry name" value="Nucleotide-diphossugar_trans"/>
</dbReference>
<dbReference type="Proteomes" id="UP000606044">
    <property type="component" value="Unassembled WGS sequence"/>
</dbReference>
<dbReference type="Gene3D" id="2.60.120.10">
    <property type="entry name" value="Jelly Rolls"/>
    <property type="match status" value="1"/>
</dbReference>
<dbReference type="EC" id="2.7.7.13" evidence="2"/>
<evidence type="ECO:0000256" key="8">
    <source>
        <dbReference type="RuleBase" id="RU004190"/>
    </source>
</evidence>
<dbReference type="InterPro" id="IPR006375">
    <property type="entry name" value="Man1P_GuaTrfase/Man6P_Isoase"/>
</dbReference>
<dbReference type="InterPro" id="IPR051161">
    <property type="entry name" value="Mannose-6P_isomerase_type2"/>
</dbReference>
<dbReference type="FunFam" id="2.60.120.10:FF:000032">
    <property type="entry name" value="Mannose-1-phosphate guanylyltransferase/mannose-6-phosphate isomerase"/>
    <property type="match status" value="1"/>
</dbReference>
<name>A0A917C9Y7_9HYPH</name>
<dbReference type="SUPFAM" id="SSF51182">
    <property type="entry name" value="RmlC-like cupins"/>
    <property type="match status" value="1"/>
</dbReference>
<dbReference type="CDD" id="cd02509">
    <property type="entry name" value="GDP-M1P_Guanylyltransferase"/>
    <property type="match status" value="1"/>
</dbReference>
<dbReference type="NCBIfam" id="TIGR01479">
    <property type="entry name" value="GMP_PMI"/>
    <property type="match status" value="1"/>
</dbReference>
<proteinExistence type="inferred from homology"/>
<dbReference type="Pfam" id="PF22640">
    <property type="entry name" value="ManC_GMP_beta-helix"/>
    <property type="match status" value="1"/>
</dbReference>
<organism evidence="12 13">
    <name type="scientific">Azorhizobium oxalatiphilum</name>
    <dbReference type="NCBI Taxonomy" id="980631"/>
    <lineage>
        <taxon>Bacteria</taxon>
        <taxon>Pseudomonadati</taxon>
        <taxon>Pseudomonadota</taxon>
        <taxon>Alphaproteobacteria</taxon>
        <taxon>Hyphomicrobiales</taxon>
        <taxon>Xanthobacteraceae</taxon>
        <taxon>Azorhizobium</taxon>
    </lineage>
</organism>
<dbReference type="Pfam" id="PF01050">
    <property type="entry name" value="MannoseP_isomer"/>
    <property type="match status" value="1"/>
</dbReference>
<evidence type="ECO:0000259" key="11">
    <source>
        <dbReference type="Pfam" id="PF22640"/>
    </source>
</evidence>
<feature type="domain" description="MannoseP isomerase/GMP-like beta-helix" evidence="11">
    <location>
        <begin position="303"/>
        <end position="351"/>
    </location>
</feature>
<feature type="domain" description="Nucleotidyl transferase" evidence="9">
    <location>
        <begin position="9"/>
        <end position="290"/>
    </location>
</feature>
<comment type="caution">
    <text evidence="12">The sequence shown here is derived from an EMBL/GenBank/DDBJ whole genome shotgun (WGS) entry which is preliminary data.</text>
</comment>
<evidence type="ECO:0000256" key="1">
    <source>
        <dbReference type="ARBA" id="ARBA00006115"/>
    </source>
</evidence>
<sequence length="474" mass="50530">MNVAPKVVPVILAGGTGTRLWPLSRQSLPKQFISLVSHNTLYQDTLLRVAQGALFLPPVVVTGADFRFFARRQAAEIGITPTILLEPARRDSGPALLAAAAYVRDLHGPDTLMLALAADHVVTDTPAFLACVEQAAAAAAAGHVVTFGITPSAPSTAYGYIRAGAPLDGGVAARVERFIEKPDLEAAARYVADGYLWNSGNFLFPAGLMLAEGARLEPELTACAEASVAKARTDLGFLTLDAAAFGAARAISIDFAILEHTDTAAVVAGAFGWSDIGAWDAVHAVSAQDENGNVMQGAVALHDSRNSYVHSDGKLVAGIGLDGLSVIATDDAVLVMPSDRAQDVKGLVGALTASRRNEVNEHLKMHRPWGTYQTICRGERFHVKKIMVEPGGTLSLQKHHHRAEHWVVVRGTAEVTLGDKVFTVNENESTYLPCGSVHRLANPGRIPLELIEVQTGSYLGEDDIVRLEDVYSRQ</sequence>
<dbReference type="GO" id="GO:0016853">
    <property type="term" value="F:isomerase activity"/>
    <property type="evidence" value="ECO:0007669"/>
    <property type="project" value="UniProtKB-KW"/>
</dbReference>
<protein>
    <recommendedName>
        <fullName evidence="2">mannose-1-phosphate guanylyltransferase</fullName>
        <ecNumber evidence="2">2.7.7.13</ecNumber>
    </recommendedName>
</protein>
<keyword evidence="13" id="KW-1185">Reference proteome</keyword>
<dbReference type="RefSeq" id="WP_188583277.1">
    <property type="nucleotide sequence ID" value="NZ_BMCT01000008.1"/>
</dbReference>
<keyword evidence="3" id="KW-0808">Transferase</keyword>
<dbReference type="GO" id="GO:0009298">
    <property type="term" value="P:GDP-mannose biosynthetic process"/>
    <property type="evidence" value="ECO:0007669"/>
    <property type="project" value="TreeGrafter"/>
</dbReference>
<dbReference type="EMBL" id="BMCT01000008">
    <property type="protein sequence ID" value="GGF80047.1"/>
    <property type="molecule type" value="Genomic_DNA"/>
</dbReference>
<dbReference type="InterPro" id="IPR005835">
    <property type="entry name" value="NTP_transferase_dom"/>
</dbReference>
<dbReference type="CDD" id="cd02213">
    <property type="entry name" value="cupin_PMI_typeII_C"/>
    <property type="match status" value="1"/>
</dbReference>
<dbReference type="AlphaFoldDB" id="A0A917C9Y7"/>
<dbReference type="InterPro" id="IPR054566">
    <property type="entry name" value="ManC/GMP-like_b-helix"/>
</dbReference>
<dbReference type="InterPro" id="IPR011051">
    <property type="entry name" value="RmlC_Cupin_sf"/>
</dbReference>
<evidence type="ECO:0000256" key="4">
    <source>
        <dbReference type="ARBA" id="ARBA00022695"/>
    </source>
</evidence>
<evidence type="ECO:0000256" key="2">
    <source>
        <dbReference type="ARBA" id="ARBA00012387"/>
    </source>
</evidence>
<dbReference type="PANTHER" id="PTHR46390:SF1">
    <property type="entry name" value="MANNOSE-1-PHOSPHATE GUANYLYLTRANSFERASE"/>
    <property type="match status" value="1"/>
</dbReference>
<evidence type="ECO:0000313" key="12">
    <source>
        <dbReference type="EMBL" id="GGF80047.1"/>
    </source>
</evidence>
<reference evidence="12" key="1">
    <citation type="journal article" date="2014" name="Int. J. Syst. Evol. Microbiol.">
        <title>Complete genome sequence of Corynebacterium casei LMG S-19264T (=DSM 44701T), isolated from a smear-ripened cheese.</title>
        <authorList>
            <consortium name="US DOE Joint Genome Institute (JGI-PGF)"/>
            <person name="Walter F."/>
            <person name="Albersmeier A."/>
            <person name="Kalinowski J."/>
            <person name="Ruckert C."/>
        </authorList>
    </citation>
    <scope>NUCLEOTIDE SEQUENCE</scope>
    <source>
        <strain evidence="12">CCM 7897</strain>
    </source>
</reference>
<evidence type="ECO:0000259" key="10">
    <source>
        <dbReference type="Pfam" id="PF01050"/>
    </source>
</evidence>
<dbReference type="GO" id="GO:0000271">
    <property type="term" value="P:polysaccharide biosynthetic process"/>
    <property type="evidence" value="ECO:0007669"/>
    <property type="project" value="InterPro"/>
</dbReference>
<keyword evidence="6" id="KW-0342">GTP-binding</keyword>
<evidence type="ECO:0000313" key="13">
    <source>
        <dbReference type="Proteomes" id="UP000606044"/>
    </source>
</evidence>
<dbReference type="InterPro" id="IPR014710">
    <property type="entry name" value="RmlC-like_jellyroll"/>
</dbReference>
<evidence type="ECO:0000256" key="3">
    <source>
        <dbReference type="ARBA" id="ARBA00022679"/>
    </source>
</evidence>
<gene>
    <name evidence="12" type="primary">manC</name>
    <name evidence="12" type="ORF">GCM10007301_45250</name>
</gene>
<dbReference type="InterPro" id="IPR049577">
    <property type="entry name" value="GMPP_N"/>
</dbReference>
<dbReference type="GO" id="GO:0005525">
    <property type="term" value="F:GTP binding"/>
    <property type="evidence" value="ECO:0007669"/>
    <property type="project" value="UniProtKB-KW"/>
</dbReference>
<feature type="domain" description="Mannose-6-phosphate isomerase type II C-terminal" evidence="10">
    <location>
        <begin position="356"/>
        <end position="469"/>
    </location>
</feature>
<evidence type="ECO:0000259" key="9">
    <source>
        <dbReference type="Pfam" id="PF00483"/>
    </source>
</evidence>
<dbReference type="GO" id="GO:0004475">
    <property type="term" value="F:mannose-1-phosphate guanylyltransferase (GTP) activity"/>
    <property type="evidence" value="ECO:0007669"/>
    <property type="project" value="UniProtKB-EC"/>
</dbReference>
<dbReference type="InterPro" id="IPR001538">
    <property type="entry name" value="Man6P_isomerase-2_C"/>
</dbReference>